<reference evidence="1 2" key="1">
    <citation type="journal article" date="2019" name="Int. J. Syst. Evol. Microbiol.">
        <title>The Global Catalogue of Microorganisms (GCM) 10K type strain sequencing project: providing services to taxonomists for standard genome sequencing and annotation.</title>
        <authorList>
            <consortium name="The Broad Institute Genomics Platform"/>
            <consortium name="The Broad Institute Genome Sequencing Center for Infectious Disease"/>
            <person name="Wu L."/>
            <person name="Ma J."/>
        </authorList>
    </citation>
    <scope>NUCLEOTIDE SEQUENCE [LARGE SCALE GENOMIC DNA]</scope>
    <source>
        <strain evidence="1 2">Y73</strain>
    </source>
</reference>
<evidence type="ECO:0000313" key="1">
    <source>
        <dbReference type="EMBL" id="MFC6890940.1"/>
    </source>
</evidence>
<keyword evidence="2" id="KW-1185">Reference proteome</keyword>
<proteinExistence type="predicted"/>
<dbReference type="AlphaFoldDB" id="A0ABD5UR03"/>
<gene>
    <name evidence="1" type="ORF">ACFQEY_18295</name>
</gene>
<evidence type="ECO:0000313" key="2">
    <source>
        <dbReference type="Proteomes" id="UP001596333"/>
    </source>
</evidence>
<dbReference type="Proteomes" id="UP001596333">
    <property type="component" value="Unassembled WGS sequence"/>
</dbReference>
<accession>A0ABD5UR03</accession>
<sequence>MVDSTTAAVTLGVVTLDVVVLDVVAQPPSSPPIVDVFLYVRRGG</sequence>
<organism evidence="1 2">
    <name type="scientific">Halorubrum trueperi</name>
    <dbReference type="NCBI Taxonomy" id="2004704"/>
    <lineage>
        <taxon>Archaea</taxon>
        <taxon>Methanobacteriati</taxon>
        <taxon>Methanobacteriota</taxon>
        <taxon>Stenosarchaea group</taxon>
        <taxon>Halobacteria</taxon>
        <taxon>Halobacteriales</taxon>
        <taxon>Haloferacaceae</taxon>
        <taxon>Halorubrum</taxon>
    </lineage>
</organism>
<protein>
    <submittedName>
        <fullName evidence="1">Uncharacterized protein</fullName>
    </submittedName>
</protein>
<dbReference type="RefSeq" id="WP_379771362.1">
    <property type="nucleotide sequence ID" value="NZ_JBHSXI010000029.1"/>
</dbReference>
<dbReference type="EMBL" id="JBHSXI010000029">
    <property type="protein sequence ID" value="MFC6890940.1"/>
    <property type="molecule type" value="Genomic_DNA"/>
</dbReference>
<name>A0ABD5UR03_9EURY</name>
<comment type="caution">
    <text evidence="1">The sequence shown here is derived from an EMBL/GenBank/DDBJ whole genome shotgun (WGS) entry which is preliminary data.</text>
</comment>